<dbReference type="AlphaFoldDB" id="A0A1M5L6W3"/>
<keyword evidence="3" id="KW-1185">Reference proteome</keyword>
<evidence type="ECO:0000313" key="3">
    <source>
        <dbReference type="Proteomes" id="UP000184211"/>
    </source>
</evidence>
<dbReference type="EMBL" id="FQWM01000001">
    <property type="protein sequence ID" value="SHG60741.1"/>
    <property type="molecule type" value="Genomic_DNA"/>
</dbReference>
<accession>A0A1M5L6W3</accession>
<protein>
    <submittedName>
        <fullName evidence="2">Uncharacterized protein</fullName>
    </submittedName>
</protein>
<feature type="region of interest" description="Disordered" evidence="1">
    <location>
        <begin position="1"/>
        <end position="33"/>
    </location>
</feature>
<evidence type="ECO:0000256" key="1">
    <source>
        <dbReference type="SAM" id="MobiDB-lite"/>
    </source>
</evidence>
<sequence>MHREKPRAPAATKTPKRNYRAPPKSYRPPGTERVGPFAFTDWALI</sequence>
<evidence type="ECO:0000313" key="2">
    <source>
        <dbReference type="EMBL" id="SHG60741.1"/>
    </source>
</evidence>
<dbReference type="STRING" id="870908.SAMN04488044_1179"/>
<reference evidence="3" key="1">
    <citation type="submission" date="2016-11" db="EMBL/GenBank/DDBJ databases">
        <authorList>
            <person name="Varghese N."/>
            <person name="Submissions S."/>
        </authorList>
    </citation>
    <scope>NUCLEOTIDE SEQUENCE [LARGE SCALE GENOMIC DNA]</scope>
    <source>
        <strain evidence="3">DSM 28223</strain>
    </source>
</reference>
<gene>
    <name evidence="2" type="ORF">SAMN04488044_1179</name>
</gene>
<dbReference type="Proteomes" id="UP000184211">
    <property type="component" value="Unassembled WGS sequence"/>
</dbReference>
<dbReference type="RefSeq" id="WP_207546194.1">
    <property type="nucleotide sequence ID" value="NZ_FQWM01000001.1"/>
</dbReference>
<organism evidence="2 3">
    <name type="scientific">Cognatishimia maritima</name>
    <dbReference type="NCBI Taxonomy" id="870908"/>
    <lineage>
        <taxon>Bacteria</taxon>
        <taxon>Pseudomonadati</taxon>
        <taxon>Pseudomonadota</taxon>
        <taxon>Alphaproteobacteria</taxon>
        <taxon>Rhodobacterales</taxon>
        <taxon>Paracoccaceae</taxon>
        <taxon>Cognatishimia</taxon>
    </lineage>
</organism>
<name>A0A1M5L6W3_9RHOB</name>
<proteinExistence type="predicted"/>